<evidence type="ECO:0000313" key="14">
    <source>
        <dbReference type="EMBL" id="KAK9769738.1"/>
    </source>
</evidence>
<comment type="catalytic activity">
    <reaction evidence="11">
        <text>protoporphyrinogen IX + 3 O2 = protoporphyrin IX + 3 H2O2</text>
        <dbReference type="Rhea" id="RHEA:25576"/>
        <dbReference type="ChEBI" id="CHEBI:15379"/>
        <dbReference type="ChEBI" id="CHEBI:16240"/>
        <dbReference type="ChEBI" id="CHEBI:57306"/>
        <dbReference type="ChEBI" id="CHEBI:57307"/>
        <dbReference type="EC" id="1.3.3.4"/>
    </reaction>
</comment>
<evidence type="ECO:0000256" key="11">
    <source>
        <dbReference type="ARBA" id="ARBA00047554"/>
    </source>
</evidence>
<dbReference type="Proteomes" id="UP001465668">
    <property type="component" value="Unassembled WGS sequence"/>
</dbReference>
<comment type="caution">
    <text evidence="14">The sequence shown here is derived from an EMBL/GenBank/DDBJ whole genome shotgun (WGS) entry which is preliminary data.</text>
</comment>
<evidence type="ECO:0000256" key="5">
    <source>
        <dbReference type="ARBA" id="ARBA00012867"/>
    </source>
</evidence>
<dbReference type="SUPFAM" id="SSF54373">
    <property type="entry name" value="FAD-linked reductases, C-terminal domain"/>
    <property type="match status" value="1"/>
</dbReference>
<keyword evidence="6" id="KW-0285">Flavoprotein</keyword>
<keyword evidence="7" id="KW-0274">FAD</keyword>
<comment type="function">
    <text evidence="2">Catalyzes the 6-electron oxidation of protoporphyrinogen-IX to form protoporphyrin-IX.</text>
</comment>
<dbReference type="SUPFAM" id="SSF51905">
    <property type="entry name" value="FAD/NAD(P)-binding domain"/>
    <property type="match status" value="1"/>
</dbReference>
<name>A0ABR2X7J2_9PEZI</name>
<comment type="pathway">
    <text evidence="3">Porphyrin-containing compound metabolism; protoporphyrin-IX biosynthesis; protoporphyrin-IX from protoporphyrinogen-IX: step 1/1.</text>
</comment>
<dbReference type="Gene3D" id="3.50.50.60">
    <property type="entry name" value="FAD/NAD(P)-binding domain"/>
    <property type="match status" value="1"/>
</dbReference>
<evidence type="ECO:0000256" key="10">
    <source>
        <dbReference type="ARBA" id="ARBA00023244"/>
    </source>
</evidence>
<proteinExistence type="inferred from homology"/>
<evidence type="ECO:0000256" key="2">
    <source>
        <dbReference type="ARBA" id="ARBA00002600"/>
    </source>
</evidence>
<evidence type="ECO:0000259" key="13">
    <source>
        <dbReference type="Pfam" id="PF01593"/>
    </source>
</evidence>
<dbReference type="EMBL" id="JARVKM010000112">
    <property type="protein sequence ID" value="KAK9769738.1"/>
    <property type="molecule type" value="Genomic_DNA"/>
</dbReference>
<gene>
    <name evidence="14" type="ORF">SCAR479_13575</name>
</gene>
<accession>A0ABR2X7J2</accession>
<feature type="compositionally biased region" description="Polar residues" evidence="12">
    <location>
        <begin position="77"/>
        <end position="87"/>
    </location>
</feature>
<reference evidence="14 15" key="1">
    <citation type="submission" date="2024-02" db="EMBL/GenBank/DDBJ databases">
        <title>First draft genome assembly of two strains of Seiridium cardinale.</title>
        <authorList>
            <person name="Emiliani G."/>
            <person name="Scali E."/>
        </authorList>
    </citation>
    <scope>NUCLEOTIDE SEQUENCE [LARGE SCALE GENOMIC DNA]</scope>
    <source>
        <strain evidence="14 15">BM-138-000479</strain>
    </source>
</reference>
<evidence type="ECO:0000256" key="4">
    <source>
        <dbReference type="ARBA" id="ARBA00010551"/>
    </source>
</evidence>
<feature type="domain" description="Amine oxidase" evidence="13">
    <location>
        <begin position="97"/>
        <end position="602"/>
    </location>
</feature>
<feature type="region of interest" description="Disordered" evidence="12">
    <location>
        <begin position="67"/>
        <end position="88"/>
    </location>
</feature>
<evidence type="ECO:0000256" key="3">
    <source>
        <dbReference type="ARBA" id="ARBA00005073"/>
    </source>
</evidence>
<dbReference type="InterPro" id="IPR050464">
    <property type="entry name" value="Zeta_carotene_desat/Oxidored"/>
</dbReference>
<dbReference type="InterPro" id="IPR002937">
    <property type="entry name" value="Amino_oxidase"/>
</dbReference>
<dbReference type="NCBIfam" id="TIGR00562">
    <property type="entry name" value="proto_IX_ox"/>
    <property type="match status" value="1"/>
</dbReference>
<dbReference type="PRINTS" id="PR00419">
    <property type="entry name" value="ADXRDTASE"/>
</dbReference>
<dbReference type="InterPro" id="IPR004572">
    <property type="entry name" value="Protoporphyrinogen_oxidase"/>
</dbReference>
<keyword evidence="10" id="KW-0627">Porphyrin biosynthesis</keyword>
<evidence type="ECO:0000256" key="8">
    <source>
        <dbReference type="ARBA" id="ARBA00023002"/>
    </source>
</evidence>
<evidence type="ECO:0000256" key="1">
    <source>
        <dbReference type="ARBA" id="ARBA00001974"/>
    </source>
</evidence>
<organism evidence="14 15">
    <name type="scientific">Seiridium cardinale</name>
    <dbReference type="NCBI Taxonomy" id="138064"/>
    <lineage>
        <taxon>Eukaryota</taxon>
        <taxon>Fungi</taxon>
        <taxon>Dikarya</taxon>
        <taxon>Ascomycota</taxon>
        <taxon>Pezizomycotina</taxon>
        <taxon>Sordariomycetes</taxon>
        <taxon>Xylariomycetidae</taxon>
        <taxon>Amphisphaeriales</taxon>
        <taxon>Sporocadaceae</taxon>
        <taxon>Seiridium</taxon>
    </lineage>
</organism>
<comment type="similarity">
    <text evidence="4">Belongs to the protoporphyrinogen/coproporphyrinogen oxidase family. Protoporphyrinogen oxidase subfamily.</text>
</comment>
<keyword evidence="15" id="KW-1185">Reference proteome</keyword>
<protein>
    <recommendedName>
        <fullName evidence="5">protoporphyrinogen oxidase</fullName>
        <ecNumber evidence="5">1.3.3.4</ecNumber>
    </recommendedName>
</protein>
<dbReference type="Pfam" id="PF01593">
    <property type="entry name" value="Amino_oxidase"/>
    <property type="match status" value="1"/>
</dbReference>
<sequence>MASKHPEELFIALLRSTYGNACHGLVKRRPATAPSKLPTAGRRGLSYLALSRTRPVGAAQVQRLSATLGTRRGHATAEQQPKEQTPPRQIAVLGGGITGLTAAHYLARHATNAHITLYEASDRLGGWIHGEPTKVAEGADGEVLMQRGPRMLRSGATSHKYDDLVLYDVLANLKLQDKIIYPKGAAETRYIYYPDHLVRLPKEELSFQNIVNTIRSFLTEPLWTGCFTAGSGWAQHFNRDLEVIEQRRLDAKDVRTAFGKDESVAEFLGRVFGNNNSPVIKNIVSAMLHGIYGGDVHKLSAKHTIFEKYWQQSMFPLHSGQAWVPNKEHYLHYDIMDGPNRHAVVEMAEKARTKNLLAFSDGLVTLVDALAADLTSSRNVTVKTGTPASAVELQGDKVVVRSGSETSQYDQALSTLFSGHLAQLAQPANSLPSLAATEAVSIMVVNLWYPNADLLQNNPGFGYLIPQSVPSEENPEYALGVLFDSDIDMGNDTHGTKLTVMLGGHYWNDWAILPDEETGVAMARAVLERHLGISPEEEVKASAKLCRDCIPQHTVGHLDRLRKAHYELSSAFQGKLMVAGPSYTSVGVIPAMRAGYDTAMRLAKGHGQPWFQGTAEGDRLWDNSMWDLHFQKLEKFSKEVGITMSEPLVSDHVGTTGLEWASEDQAKQMGEFPVANLWFKKWTKKSSTLLDAEGNWTIDKDTMLKPKASREGTPEARPKKYLTGNQEKK</sequence>
<evidence type="ECO:0000256" key="9">
    <source>
        <dbReference type="ARBA" id="ARBA00023133"/>
    </source>
</evidence>
<dbReference type="InterPro" id="IPR036188">
    <property type="entry name" value="FAD/NAD-bd_sf"/>
</dbReference>
<feature type="region of interest" description="Disordered" evidence="12">
    <location>
        <begin position="701"/>
        <end position="729"/>
    </location>
</feature>
<evidence type="ECO:0000256" key="12">
    <source>
        <dbReference type="SAM" id="MobiDB-lite"/>
    </source>
</evidence>
<comment type="cofactor">
    <cofactor evidence="1">
        <name>FAD</name>
        <dbReference type="ChEBI" id="CHEBI:57692"/>
    </cofactor>
</comment>
<evidence type="ECO:0000313" key="15">
    <source>
        <dbReference type="Proteomes" id="UP001465668"/>
    </source>
</evidence>
<evidence type="ECO:0000256" key="7">
    <source>
        <dbReference type="ARBA" id="ARBA00022827"/>
    </source>
</evidence>
<dbReference type="PANTHER" id="PTHR42923:SF3">
    <property type="entry name" value="PROTOPORPHYRINOGEN OXIDASE"/>
    <property type="match status" value="1"/>
</dbReference>
<feature type="compositionally biased region" description="Basic and acidic residues" evidence="12">
    <location>
        <begin position="701"/>
        <end position="718"/>
    </location>
</feature>
<dbReference type="EC" id="1.3.3.4" evidence="5"/>
<keyword evidence="9" id="KW-0350">Heme biosynthesis</keyword>
<keyword evidence="8" id="KW-0560">Oxidoreductase</keyword>
<dbReference type="PANTHER" id="PTHR42923">
    <property type="entry name" value="PROTOPORPHYRINOGEN OXIDASE"/>
    <property type="match status" value="1"/>
</dbReference>
<evidence type="ECO:0000256" key="6">
    <source>
        <dbReference type="ARBA" id="ARBA00022630"/>
    </source>
</evidence>